<comment type="caution">
    <text evidence="2">The sequence shown here is derived from an EMBL/GenBank/DDBJ whole genome shotgun (WGS) entry which is preliminary data.</text>
</comment>
<name>A0A4Z2F496_9TELE</name>
<dbReference type="EMBL" id="SRLO01001755">
    <property type="protein sequence ID" value="TNN35514.1"/>
    <property type="molecule type" value="Genomic_DNA"/>
</dbReference>
<protein>
    <submittedName>
        <fullName evidence="2">Uncharacterized protein</fullName>
    </submittedName>
</protein>
<evidence type="ECO:0000313" key="2">
    <source>
        <dbReference type="EMBL" id="TNN35514.1"/>
    </source>
</evidence>
<dbReference type="Proteomes" id="UP000314294">
    <property type="component" value="Unassembled WGS sequence"/>
</dbReference>
<proteinExistence type="predicted"/>
<keyword evidence="3" id="KW-1185">Reference proteome</keyword>
<organism evidence="2 3">
    <name type="scientific">Liparis tanakae</name>
    <name type="common">Tanaka's snailfish</name>
    <dbReference type="NCBI Taxonomy" id="230148"/>
    <lineage>
        <taxon>Eukaryota</taxon>
        <taxon>Metazoa</taxon>
        <taxon>Chordata</taxon>
        <taxon>Craniata</taxon>
        <taxon>Vertebrata</taxon>
        <taxon>Euteleostomi</taxon>
        <taxon>Actinopterygii</taxon>
        <taxon>Neopterygii</taxon>
        <taxon>Teleostei</taxon>
        <taxon>Neoteleostei</taxon>
        <taxon>Acanthomorphata</taxon>
        <taxon>Eupercaria</taxon>
        <taxon>Perciformes</taxon>
        <taxon>Cottioidei</taxon>
        <taxon>Cottales</taxon>
        <taxon>Liparidae</taxon>
        <taxon>Liparis</taxon>
    </lineage>
</organism>
<gene>
    <name evidence="2" type="ORF">EYF80_054321</name>
</gene>
<sequence>MTEIDRLKYGTLMDPGHTLEPGAGGLLSNPGSTEINNSCIGPKTGLPGDALHVLDTAPCKQQQLGQQELARPRKSQQTYGHRSYAPGPDATGLDCKARFPWEDRKPKSHNAFLACHSTPSAYSNARWLWLRPVLPLSLATPACGSISVPFELALRTLRPRQFEHGAEGLQTLGCGQIICDGFFTGVIGLIPPPRLDGRAQHERHVAKELYILNRLLYVDLSWTENK</sequence>
<accession>A0A4Z2F496</accession>
<evidence type="ECO:0000313" key="3">
    <source>
        <dbReference type="Proteomes" id="UP000314294"/>
    </source>
</evidence>
<reference evidence="2 3" key="1">
    <citation type="submission" date="2019-03" db="EMBL/GenBank/DDBJ databases">
        <title>First draft genome of Liparis tanakae, snailfish: a comprehensive survey of snailfish specific genes.</title>
        <authorList>
            <person name="Kim W."/>
            <person name="Song I."/>
            <person name="Jeong J.-H."/>
            <person name="Kim D."/>
            <person name="Kim S."/>
            <person name="Ryu S."/>
            <person name="Song J.Y."/>
            <person name="Lee S.K."/>
        </authorList>
    </citation>
    <scope>NUCLEOTIDE SEQUENCE [LARGE SCALE GENOMIC DNA]</scope>
    <source>
        <tissue evidence="2">Muscle</tissue>
    </source>
</reference>
<feature type="region of interest" description="Disordered" evidence="1">
    <location>
        <begin position="62"/>
        <end position="87"/>
    </location>
</feature>
<dbReference type="AlphaFoldDB" id="A0A4Z2F496"/>
<evidence type="ECO:0000256" key="1">
    <source>
        <dbReference type="SAM" id="MobiDB-lite"/>
    </source>
</evidence>